<dbReference type="KEGG" id="malv:MALV_17650"/>
<evidence type="ECO:0000313" key="2">
    <source>
        <dbReference type="EMBL" id="BBX26640.1"/>
    </source>
</evidence>
<accession>A0A6N4UP84</accession>
<organism evidence="2 3">
    <name type="scientific">Mycolicibacterium alvei</name>
    <dbReference type="NCBI Taxonomy" id="67081"/>
    <lineage>
        <taxon>Bacteria</taxon>
        <taxon>Bacillati</taxon>
        <taxon>Actinomycetota</taxon>
        <taxon>Actinomycetes</taxon>
        <taxon>Mycobacteriales</taxon>
        <taxon>Mycobacteriaceae</taxon>
        <taxon>Mycolicibacterium</taxon>
    </lineage>
</organism>
<protein>
    <recommendedName>
        <fullName evidence="1">Hemerythrin-like domain-containing protein</fullName>
    </recommendedName>
</protein>
<dbReference type="AlphaFoldDB" id="A0A6N4UP84"/>
<name>A0A6N4UP84_9MYCO</name>
<sequence>MGPGNVAAVNTPRQPTRLVTLTARRPGDPEPDLLGISLAHRAMVTDVGRIAALTSAFADGKLACTPRRARAVTRYVNLLCDSIHHHHMTEDQVLWPVIEATAGGSIDLTELTEDHAALDPRLDRLRALAAGFRLNVGDRDSAAPLAAALTELHTLLHEHIADEEREIFPVIRQYVSVDDWAAVEKAAQRGGRMSFDGPRTVAVMTEHERVVLSETTSPILLGLITLLSVRHRRFDRRVFG</sequence>
<keyword evidence="3" id="KW-1185">Reference proteome</keyword>
<dbReference type="CDD" id="cd12108">
    <property type="entry name" value="Hr-like"/>
    <property type="match status" value="1"/>
</dbReference>
<feature type="domain" description="Hemerythrin-like" evidence="1">
    <location>
        <begin position="39"/>
        <end position="170"/>
    </location>
</feature>
<dbReference type="Proteomes" id="UP000466906">
    <property type="component" value="Chromosome"/>
</dbReference>
<dbReference type="Pfam" id="PF01814">
    <property type="entry name" value="Hemerythrin"/>
    <property type="match status" value="1"/>
</dbReference>
<proteinExistence type="predicted"/>
<gene>
    <name evidence="2" type="ORF">MALV_17650</name>
</gene>
<evidence type="ECO:0000313" key="3">
    <source>
        <dbReference type="Proteomes" id="UP000466906"/>
    </source>
</evidence>
<dbReference type="InterPro" id="IPR012312">
    <property type="entry name" value="Hemerythrin-like"/>
</dbReference>
<evidence type="ECO:0000259" key="1">
    <source>
        <dbReference type="Pfam" id="PF01814"/>
    </source>
</evidence>
<dbReference type="EMBL" id="AP022565">
    <property type="protein sequence ID" value="BBX26640.1"/>
    <property type="molecule type" value="Genomic_DNA"/>
</dbReference>
<reference evidence="2 3" key="1">
    <citation type="journal article" date="2019" name="Emerg. Microbes Infect.">
        <title>Comprehensive subspecies identification of 175 nontuberculous mycobacteria species based on 7547 genomic profiles.</title>
        <authorList>
            <person name="Matsumoto Y."/>
            <person name="Kinjo T."/>
            <person name="Motooka D."/>
            <person name="Nabeya D."/>
            <person name="Jung N."/>
            <person name="Uechi K."/>
            <person name="Horii T."/>
            <person name="Iida T."/>
            <person name="Fujita J."/>
            <person name="Nakamura S."/>
        </authorList>
    </citation>
    <scope>NUCLEOTIDE SEQUENCE [LARGE SCALE GENOMIC DNA]</scope>
    <source>
        <strain evidence="2 3">JCM 12272</strain>
    </source>
</reference>
<dbReference type="Gene3D" id="1.20.120.520">
    <property type="entry name" value="nmb1532 protein domain like"/>
    <property type="match status" value="1"/>
</dbReference>